<evidence type="ECO:0000313" key="1">
    <source>
        <dbReference type="EMBL" id="PKK91620.1"/>
    </source>
</evidence>
<organism evidence="1 2">
    <name type="scientific">Candidatus Wallbacteria bacterium HGW-Wallbacteria-1</name>
    <dbReference type="NCBI Taxonomy" id="2013854"/>
    <lineage>
        <taxon>Bacteria</taxon>
        <taxon>Candidatus Walliibacteriota</taxon>
    </lineage>
</organism>
<gene>
    <name evidence="1" type="ORF">CVV64_02820</name>
</gene>
<name>A0A2N1PTH8_9BACT</name>
<dbReference type="Proteomes" id="UP000233256">
    <property type="component" value="Unassembled WGS sequence"/>
</dbReference>
<accession>A0A2N1PTH8</accession>
<evidence type="ECO:0000313" key="2">
    <source>
        <dbReference type="Proteomes" id="UP000233256"/>
    </source>
</evidence>
<dbReference type="AlphaFoldDB" id="A0A2N1PTH8"/>
<dbReference type="EMBL" id="PGXC01000002">
    <property type="protein sequence ID" value="PKK91620.1"/>
    <property type="molecule type" value="Genomic_DNA"/>
</dbReference>
<comment type="caution">
    <text evidence="1">The sequence shown here is derived from an EMBL/GenBank/DDBJ whole genome shotgun (WGS) entry which is preliminary data.</text>
</comment>
<proteinExistence type="predicted"/>
<protein>
    <submittedName>
        <fullName evidence="1">Uncharacterized protein</fullName>
    </submittedName>
</protein>
<reference evidence="1 2" key="1">
    <citation type="journal article" date="2017" name="ISME J.">
        <title>Potential for microbial H2 and metal transformations associated with novel bacteria and archaea in deep terrestrial subsurface sediments.</title>
        <authorList>
            <person name="Hernsdorf A.W."/>
            <person name="Amano Y."/>
            <person name="Miyakawa K."/>
            <person name="Ise K."/>
            <person name="Suzuki Y."/>
            <person name="Anantharaman K."/>
            <person name="Probst A."/>
            <person name="Burstein D."/>
            <person name="Thomas B.C."/>
            <person name="Banfield J.F."/>
        </authorList>
    </citation>
    <scope>NUCLEOTIDE SEQUENCE [LARGE SCALE GENOMIC DNA]</scope>
    <source>
        <strain evidence="1">HGW-Wallbacteria-1</strain>
    </source>
</reference>
<sequence length="63" mass="7146">MSCFEYDLLNDKGNEIWNSALEPLDPAKKKFSVRNIKLSLITGAIYLKPMISQGKKNVLCSDR</sequence>